<dbReference type="Gene3D" id="3.40.190.150">
    <property type="entry name" value="Bordetella uptake gene, domain 1"/>
    <property type="match status" value="1"/>
</dbReference>
<dbReference type="SUPFAM" id="SSF53850">
    <property type="entry name" value="Periplasmic binding protein-like II"/>
    <property type="match status" value="1"/>
</dbReference>
<organism evidence="2 3">
    <name type="scientific">Rhodoferax koreensis</name>
    <dbReference type="NCBI Taxonomy" id="1842727"/>
    <lineage>
        <taxon>Bacteria</taxon>
        <taxon>Pseudomonadati</taxon>
        <taxon>Pseudomonadota</taxon>
        <taxon>Betaproteobacteria</taxon>
        <taxon>Burkholderiales</taxon>
        <taxon>Comamonadaceae</taxon>
        <taxon>Rhodoferax</taxon>
    </lineage>
</organism>
<proteinExistence type="inferred from homology"/>
<dbReference type="Proteomes" id="UP000186609">
    <property type="component" value="Chromosome"/>
</dbReference>
<comment type="similarity">
    <text evidence="1">Belongs to the UPF0065 (bug) family.</text>
</comment>
<dbReference type="PROSITE" id="PS51318">
    <property type="entry name" value="TAT"/>
    <property type="match status" value="1"/>
</dbReference>
<evidence type="ECO:0000313" key="2">
    <source>
        <dbReference type="EMBL" id="APW39819.1"/>
    </source>
</evidence>
<dbReference type="PIRSF" id="PIRSF017082">
    <property type="entry name" value="YflP"/>
    <property type="match status" value="1"/>
</dbReference>
<evidence type="ECO:0000256" key="1">
    <source>
        <dbReference type="ARBA" id="ARBA00006987"/>
    </source>
</evidence>
<accession>A0A1P8K1E6</accession>
<protein>
    <recommendedName>
        <fullName evidence="4">Receptor</fullName>
    </recommendedName>
</protein>
<dbReference type="OrthoDB" id="8678477at2"/>
<dbReference type="EMBL" id="CP019236">
    <property type="protein sequence ID" value="APW39819.1"/>
    <property type="molecule type" value="Genomic_DNA"/>
</dbReference>
<gene>
    <name evidence="2" type="ORF">RD110_23615</name>
</gene>
<name>A0A1P8K1E6_9BURK</name>
<dbReference type="RefSeq" id="WP_076202549.1">
    <property type="nucleotide sequence ID" value="NZ_CP019236.1"/>
</dbReference>
<dbReference type="InterPro" id="IPR005064">
    <property type="entry name" value="BUG"/>
</dbReference>
<dbReference type="AlphaFoldDB" id="A0A1P8K1E6"/>
<dbReference type="Pfam" id="PF03401">
    <property type="entry name" value="TctC"/>
    <property type="match status" value="1"/>
</dbReference>
<dbReference type="InterPro" id="IPR042100">
    <property type="entry name" value="Bug_dom1"/>
</dbReference>
<dbReference type="CDD" id="cd07012">
    <property type="entry name" value="PBP2_Bug_TTT"/>
    <property type="match status" value="1"/>
</dbReference>
<reference evidence="2 3" key="1">
    <citation type="submission" date="2017-01" db="EMBL/GenBank/DDBJ databases">
        <authorList>
            <person name="Mah S.A."/>
            <person name="Swanson W.J."/>
            <person name="Moy G.W."/>
            <person name="Vacquier V.D."/>
        </authorList>
    </citation>
    <scope>NUCLEOTIDE SEQUENCE [LARGE SCALE GENOMIC DNA]</scope>
    <source>
        <strain evidence="2 3">DCY110</strain>
    </source>
</reference>
<keyword evidence="3" id="KW-1185">Reference proteome</keyword>
<evidence type="ECO:0000313" key="3">
    <source>
        <dbReference type="Proteomes" id="UP000186609"/>
    </source>
</evidence>
<dbReference type="PANTHER" id="PTHR42928">
    <property type="entry name" value="TRICARBOXYLATE-BINDING PROTEIN"/>
    <property type="match status" value="1"/>
</dbReference>
<sequence>MADAIPFPAYPTRRQWLASAAATTALMPLALRAQAPAWPSKPLRIVVGFPAGTSPDLLARAIADPMARLLGQPVIVENRVGASGVLGADVLAKATDEHSFGVVGNAALTSAPLLNPRLPYRVQDLAPITVIGSSPLLIVASSRIAFDSPADFFKQARAAGDRWSYGSLGVGSGSHLITELLKANAGLQAVHVPFNGAPAVINAMIGGDIHLAVLPIGTALAQVQAGRIRGVAVTSASRSILAPEMPPLPDAGVAALNVEIWNAVMAPASLPKARRDVLAKAAVAVIRSDDLRHKLFQQGWRAEGTTPEALTQRIREDTALYREIIAARHITVDG</sequence>
<dbReference type="PANTHER" id="PTHR42928:SF5">
    <property type="entry name" value="BLR1237 PROTEIN"/>
    <property type="match status" value="1"/>
</dbReference>
<dbReference type="InterPro" id="IPR006311">
    <property type="entry name" value="TAT_signal"/>
</dbReference>
<dbReference type="KEGG" id="rhy:RD110_23615"/>
<evidence type="ECO:0008006" key="4">
    <source>
        <dbReference type="Google" id="ProtNLM"/>
    </source>
</evidence>
<dbReference type="Gene3D" id="3.40.190.10">
    <property type="entry name" value="Periplasmic binding protein-like II"/>
    <property type="match status" value="1"/>
</dbReference>
<dbReference type="STRING" id="1842727.RD110_23615"/>